<dbReference type="InterPro" id="IPR042097">
    <property type="entry name" value="Aminopeptidase_N-like_N_sf"/>
</dbReference>
<evidence type="ECO:0000256" key="1">
    <source>
        <dbReference type="ARBA" id="ARBA00010136"/>
    </source>
</evidence>
<dbReference type="InterPro" id="IPR045357">
    <property type="entry name" value="Aminopeptidase_N-like_N"/>
</dbReference>
<feature type="signal peptide" evidence="2">
    <location>
        <begin position="1"/>
        <end position="22"/>
    </location>
</feature>
<evidence type="ECO:0000256" key="2">
    <source>
        <dbReference type="SAM" id="SignalP"/>
    </source>
</evidence>
<comment type="similarity">
    <text evidence="1">Belongs to the peptidase M1 family.</text>
</comment>
<organism evidence="5 6">
    <name type="scientific">Nicrophorus vespilloides</name>
    <name type="common">Boreal carrion beetle</name>
    <dbReference type="NCBI Taxonomy" id="110193"/>
    <lineage>
        <taxon>Eukaryota</taxon>
        <taxon>Metazoa</taxon>
        <taxon>Ecdysozoa</taxon>
        <taxon>Arthropoda</taxon>
        <taxon>Hexapoda</taxon>
        <taxon>Insecta</taxon>
        <taxon>Pterygota</taxon>
        <taxon>Neoptera</taxon>
        <taxon>Endopterygota</taxon>
        <taxon>Coleoptera</taxon>
        <taxon>Polyphaga</taxon>
        <taxon>Staphyliniformia</taxon>
        <taxon>Silphidae</taxon>
        <taxon>Nicrophorinae</taxon>
        <taxon>Nicrophorus</taxon>
    </lineage>
</organism>
<evidence type="ECO:0000313" key="6">
    <source>
        <dbReference type="RefSeq" id="XP_017779614.1"/>
    </source>
</evidence>
<dbReference type="Pfam" id="PF17900">
    <property type="entry name" value="Peptidase_M1_N"/>
    <property type="match status" value="1"/>
</dbReference>
<dbReference type="InterPro" id="IPR050344">
    <property type="entry name" value="Peptidase_M1_aminopeptidases"/>
</dbReference>
<name>A0ABM1MYG4_NICVS</name>
<dbReference type="Gene3D" id="2.60.40.1730">
    <property type="entry name" value="tricorn interacting facor f3 domain"/>
    <property type="match status" value="1"/>
</dbReference>
<accession>A0ABM1MYG4</accession>
<evidence type="ECO:0000259" key="4">
    <source>
        <dbReference type="Pfam" id="PF17900"/>
    </source>
</evidence>
<keyword evidence="5" id="KW-1185">Reference proteome</keyword>
<keyword evidence="2" id="KW-0732">Signal</keyword>
<feature type="domain" description="Aminopeptidase N-like N-terminal" evidence="4">
    <location>
        <begin position="10"/>
        <end position="80"/>
    </location>
</feature>
<dbReference type="PANTHER" id="PTHR11533:SF294">
    <property type="entry name" value="THYROTROPIN-RELEASING HORMONE-DEGRADING ECTOENZYME"/>
    <property type="match status" value="1"/>
</dbReference>
<dbReference type="PRINTS" id="PR00756">
    <property type="entry name" value="ALADIPTASE"/>
</dbReference>
<dbReference type="Pfam" id="PF11838">
    <property type="entry name" value="ERAP1_C"/>
    <property type="match status" value="1"/>
</dbReference>
<gene>
    <name evidence="6" type="primary">LOC108564924</name>
</gene>
<dbReference type="InterPro" id="IPR024571">
    <property type="entry name" value="ERAP1-like_C_dom"/>
</dbReference>
<dbReference type="Gene3D" id="2.60.40.1910">
    <property type="match status" value="1"/>
</dbReference>
<dbReference type="GeneID" id="108564924"/>
<dbReference type="RefSeq" id="XP_017779614.1">
    <property type="nucleotide sequence ID" value="XM_017924125.1"/>
</dbReference>
<feature type="chain" id="PRO_5045389299" evidence="2">
    <location>
        <begin position="23"/>
        <end position="294"/>
    </location>
</feature>
<sequence length="294" mass="34058">MFVVFIELLRWLATTHFQATHARQAFPCFDEPAFKATFDVHIVRSKSYSSISNMPLKQSQTLGDYIRDSFETTPPLSMYLLAFVYTISKASNMEITARGLKNYLTDRRFMIVSSNDLNGLKKAMDEDETFLDGMSVCEIMDTSHAQKGYPLITATRNYHDVTIHLRQHRYLSNGNGPSTDELYKVPINYALTGDQFDSTSPVFWLKHKEELLNTRAKATDWLILNKNVTGYYRVNYDEENWRLLTEQLMDRQLEAITPTNRAQLIDDAFDLPLSPDLSYTIALKLMQYLKRHSF</sequence>
<dbReference type="Proteomes" id="UP000695000">
    <property type="component" value="Unplaced"/>
</dbReference>
<evidence type="ECO:0000259" key="3">
    <source>
        <dbReference type="Pfam" id="PF11838"/>
    </source>
</evidence>
<evidence type="ECO:0000313" key="5">
    <source>
        <dbReference type="Proteomes" id="UP000695000"/>
    </source>
</evidence>
<protein>
    <submittedName>
        <fullName evidence="6">Aminopeptidase N-like</fullName>
    </submittedName>
</protein>
<dbReference type="InterPro" id="IPR001930">
    <property type="entry name" value="Peptidase_M1"/>
</dbReference>
<dbReference type="SUPFAM" id="SSF63737">
    <property type="entry name" value="Leukotriene A4 hydrolase N-terminal domain"/>
    <property type="match status" value="1"/>
</dbReference>
<reference evidence="6" key="1">
    <citation type="submission" date="2025-08" db="UniProtKB">
        <authorList>
            <consortium name="RefSeq"/>
        </authorList>
    </citation>
    <scope>IDENTIFICATION</scope>
    <source>
        <tissue evidence="6">Whole Larva</tissue>
    </source>
</reference>
<feature type="domain" description="ERAP1-like C-terminal" evidence="3">
    <location>
        <begin position="221"/>
        <end position="290"/>
    </location>
</feature>
<proteinExistence type="inferred from homology"/>
<dbReference type="PANTHER" id="PTHR11533">
    <property type="entry name" value="PROTEASE M1 ZINC METALLOPROTEASE"/>
    <property type="match status" value="1"/>
</dbReference>
<dbReference type="Gene3D" id="1.25.50.20">
    <property type="match status" value="1"/>
</dbReference>